<dbReference type="InterPro" id="IPR018337">
    <property type="entry name" value="Cell_wall/Cho-bd_repeat"/>
</dbReference>
<dbReference type="SUPFAM" id="SSF69360">
    <property type="entry name" value="Cell wall binding repeat"/>
    <property type="match status" value="1"/>
</dbReference>
<reference evidence="4 5" key="1">
    <citation type="submission" date="2016-01" db="EMBL/GenBank/DDBJ databases">
        <title>Characterization of the Clostridium difficile lineages that are prevalent in Hong Kong and China.</title>
        <authorList>
            <person name="Kwok J.S.-L."/>
            <person name="Lam W.-Y."/>
            <person name="Ip M."/>
            <person name="Chan T.-F."/>
            <person name="Hawkey P.M."/>
            <person name="Tsui S.K.-W."/>
        </authorList>
    </citation>
    <scope>NUCLEOTIDE SEQUENCE [LARGE SCALE GENOMIC DNA]</scope>
    <source>
        <strain evidence="4 5">300064</strain>
    </source>
</reference>
<sequence length="552" mass="63492">MIKRISKLATLIMVAGTTISIIPTVSANAAVALQTLDGTMSSVQAFDNGRYLYDGYKDATDDTEIYFFDGHKDIELKDLDGDYKKYGKNYVTFLNDNSIVDLTTGEVLNETTDYKKEFLETKLKSKVVKKAERYSNTQNLEYVGQLDNKTFDNEWFEYKVTNENSTETYTLFVDESGKYIDSTENLNIIHYLKDGTKIEIKTYEDSNSNGYDVVFGKAIFSDKDYIYRAVKLTNKTDSSDTETYIQKISKESGNIKDGAYLPKDVKSYSLSDLGSFDVNSEKFNGMDILAKGESLYTINFVDSKITMKKYDFVKERDFSDTAVTNDRLYKLVEDTEYKGINNEKIDAYDIDKYNTLWILNKGKISRVDGNKLDEMYTVERNMKQISVYDENDIVVWNGEEGIYSTVGGTTLKLGWTKYPDGTWSYLKEDGSKTTGWVNDSGTWYYLDDKGIMQTGWLKEKGTWYYLNENGSMKTGFFKEGKNNYYLDNTGAMKNNGWNMIDSTWYYFNENGSAKTGWYLENNLWYYFNEAGQMLTNTVVDGYKIGNKGFWVK</sequence>
<keyword evidence="3" id="KW-0732">Signal</keyword>
<dbReference type="Pfam" id="PF01473">
    <property type="entry name" value="Choline_bind_1"/>
    <property type="match status" value="1"/>
</dbReference>
<organism evidence="4 5">
    <name type="scientific">Clostridium butyricum</name>
    <dbReference type="NCBI Taxonomy" id="1492"/>
    <lineage>
        <taxon>Bacteria</taxon>
        <taxon>Bacillati</taxon>
        <taxon>Bacillota</taxon>
        <taxon>Clostridia</taxon>
        <taxon>Eubacteriales</taxon>
        <taxon>Clostridiaceae</taxon>
        <taxon>Clostridium</taxon>
    </lineage>
</organism>
<feature type="signal peptide" evidence="3">
    <location>
        <begin position="1"/>
        <end position="29"/>
    </location>
</feature>
<evidence type="ECO:0000313" key="5">
    <source>
        <dbReference type="Proteomes" id="UP000238081"/>
    </source>
</evidence>
<dbReference type="Proteomes" id="UP000238081">
    <property type="component" value="Unassembled WGS sequence"/>
</dbReference>
<evidence type="ECO:0000256" key="3">
    <source>
        <dbReference type="SAM" id="SignalP"/>
    </source>
</evidence>
<dbReference type="Pfam" id="PF19127">
    <property type="entry name" value="Choline_bind_3"/>
    <property type="match status" value="2"/>
</dbReference>
<protein>
    <submittedName>
        <fullName evidence="4">Cell surface protein</fullName>
    </submittedName>
</protein>
<proteinExistence type="predicted"/>
<feature type="repeat" description="Cell wall-binding" evidence="2">
    <location>
        <begin position="453"/>
        <end position="472"/>
    </location>
</feature>
<accession>A0A0A6PT77</accession>
<dbReference type="Gene3D" id="2.10.270.10">
    <property type="entry name" value="Cholin Binding"/>
    <property type="match status" value="1"/>
</dbReference>
<evidence type="ECO:0000313" key="4">
    <source>
        <dbReference type="EMBL" id="PPV12651.1"/>
    </source>
</evidence>
<feature type="repeat" description="Cell wall-binding" evidence="2">
    <location>
        <begin position="433"/>
        <end position="452"/>
    </location>
</feature>
<name>A0A0A6PT77_CLOBU</name>
<evidence type="ECO:0000256" key="1">
    <source>
        <dbReference type="ARBA" id="ARBA00022737"/>
    </source>
</evidence>
<dbReference type="AlphaFoldDB" id="A0A0A6PT77"/>
<dbReference type="EMBL" id="LRDH01000136">
    <property type="protein sequence ID" value="PPV12651.1"/>
    <property type="molecule type" value="Genomic_DNA"/>
</dbReference>
<dbReference type="PROSITE" id="PS51170">
    <property type="entry name" value="CW"/>
    <property type="match status" value="4"/>
</dbReference>
<feature type="chain" id="PRO_5007387829" evidence="3">
    <location>
        <begin position="30"/>
        <end position="552"/>
    </location>
</feature>
<feature type="repeat" description="Cell wall-binding" evidence="2">
    <location>
        <begin position="514"/>
        <end position="533"/>
    </location>
</feature>
<evidence type="ECO:0000256" key="2">
    <source>
        <dbReference type="PROSITE-ProRule" id="PRU00591"/>
    </source>
</evidence>
<keyword evidence="1" id="KW-0677">Repeat</keyword>
<gene>
    <name evidence="4" type="ORF">AWN73_18260</name>
</gene>
<comment type="caution">
    <text evidence="4">The sequence shown here is derived from an EMBL/GenBank/DDBJ whole genome shotgun (WGS) entry which is preliminary data.</text>
</comment>
<dbReference type="RefSeq" id="WP_043665788.1">
    <property type="nucleotide sequence ID" value="NZ_JSEG01000019.1"/>
</dbReference>
<feature type="repeat" description="Cell wall-binding" evidence="2">
    <location>
        <begin position="494"/>
        <end position="513"/>
    </location>
</feature>